<accession>A0A2H0N817</accession>
<comment type="catalytic activity">
    <reaction evidence="1">
        <text>(4aS,6R)-4a-hydroxy-L-erythro-5,6,7,8-tetrahydrobiopterin = (6R)-L-erythro-6,7-dihydrobiopterin + H2O</text>
        <dbReference type="Rhea" id="RHEA:11920"/>
        <dbReference type="ChEBI" id="CHEBI:15377"/>
        <dbReference type="ChEBI" id="CHEBI:15642"/>
        <dbReference type="ChEBI" id="CHEBI:43120"/>
        <dbReference type="EC" id="4.2.1.96"/>
    </reaction>
</comment>
<evidence type="ECO:0000256" key="1">
    <source>
        <dbReference type="ARBA" id="ARBA00001554"/>
    </source>
</evidence>
<dbReference type="AlphaFoldDB" id="A0A2H0N817"/>
<dbReference type="InterPro" id="IPR036428">
    <property type="entry name" value="PCD_sf"/>
</dbReference>
<dbReference type="Pfam" id="PF01329">
    <property type="entry name" value="Pterin_4a"/>
    <property type="match status" value="1"/>
</dbReference>
<dbReference type="GO" id="GO:0006729">
    <property type="term" value="P:tetrahydrobiopterin biosynthetic process"/>
    <property type="evidence" value="ECO:0007669"/>
    <property type="project" value="InterPro"/>
</dbReference>
<evidence type="ECO:0000256" key="4">
    <source>
        <dbReference type="ARBA" id="ARBA00023239"/>
    </source>
</evidence>
<keyword evidence="4" id="KW-0456">Lyase</keyword>
<dbReference type="GO" id="GO:0008124">
    <property type="term" value="F:4-alpha-hydroxytetrahydrobiopterin dehydratase activity"/>
    <property type="evidence" value="ECO:0007669"/>
    <property type="project" value="UniProtKB-EC"/>
</dbReference>
<evidence type="ECO:0000256" key="2">
    <source>
        <dbReference type="ARBA" id="ARBA00006472"/>
    </source>
</evidence>
<sequence length="79" mass="9159">MSLKNWEEKDNHLIRIYKLKDFQESLELVNKIGKLAEEANHHPDLLVSYGKLEVSLTSHDQGKITAKDYNLAQKINQLI</sequence>
<dbReference type="Proteomes" id="UP000229893">
    <property type="component" value="Unassembled WGS sequence"/>
</dbReference>
<evidence type="ECO:0000313" key="6">
    <source>
        <dbReference type="Proteomes" id="UP000229893"/>
    </source>
</evidence>
<comment type="caution">
    <text evidence="5">The sequence shown here is derived from an EMBL/GenBank/DDBJ whole genome shotgun (WGS) entry which is preliminary data.</text>
</comment>
<dbReference type="PANTHER" id="PTHR12599:SF0">
    <property type="entry name" value="PTERIN-4-ALPHA-CARBINOLAMINE DEHYDRATASE"/>
    <property type="match status" value="1"/>
</dbReference>
<reference evidence="5 6" key="1">
    <citation type="submission" date="2017-09" db="EMBL/GenBank/DDBJ databases">
        <title>Depth-based differentiation of microbial function through sediment-hosted aquifers and enrichment of novel symbionts in the deep terrestrial subsurface.</title>
        <authorList>
            <person name="Probst A.J."/>
            <person name="Ladd B."/>
            <person name="Jarett J.K."/>
            <person name="Geller-Mcgrath D.E."/>
            <person name="Sieber C.M."/>
            <person name="Emerson J.B."/>
            <person name="Anantharaman K."/>
            <person name="Thomas B.C."/>
            <person name="Malmstrom R."/>
            <person name="Stieglmeier M."/>
            <person name="Klingl A."/>
            <person name="Woyke T."/>
            <person name="Ryan C.M."/>
            <person name="Banfield J.F."/>
        </authorList>
    </citation>
    <scope>NUCLEOTIDE SEQUENCE [LARGE SCALE GENOMIC DNA]</scope>
    <source>
        <strain evidence="5">CG11_big_fil_rev_8_21_14_0_20_35_14</strain>
    </source>
</reference>
<protein>
    <recommendedName>
        <fullName evidence="3">4a-hydroxytetrahydrobiopterin dehydratase</fullName>
        <ecNumber evidence="3">4.2.1.96</ecNumber>
    </recommendedName>
</protein>
<dbReference type="EMBL" id="PCWO01000018">
    <property type="protein sequence ID" value="PIR05040.1"/>
    <property type="molecule type" value="Genomic_DNA"/>
</dbReference>
<dbReference type="PANTHER" id="PTHR12599">
    <property type="entry name" value="PTERIN-4-ALPHA-CARBINOLAMINE DEHYDRATASE"/>
    <property type="match status" value="1"/>
</dbReference>
<proteinExistence type="inferred from homology"/>
<dbReference type="NCBIfam" id="NF002017">
    <property type="entry name" value="PRK00823.1-2"/>
    <property type="match status" value="1"/>
</dbReference>
<dbReference type="CDD" id="cd00488">
    <property type="entry name" value="PCD_DCoH"/>
    <property type="match status" value="1"/>
</dbReference>
<comment type="similarity">
    <text evidence="2">Belongs to the pterin-4-alpha-carbinolamine dehydratase family.</text>
</comment>
<dbReference type="InterPro" id="IPR001533">
    <property type="entry name" value="Pterin_deHydtase"/>
</dbReference>
<dbReference type="Gene3D" id="3.30.1360.20">
    <property type="entry name" value="Transcriptional coactivator/pterin dehydratase"/>
    <property type="match status" value="1"/>
</dbReference>
<organism evidence="5 6">
    <name type="scientific">Candidatus Liptonbacteria bacterium CG11_big_fil_rev_8_21_14_0_20_35_14</name>
    <dbReference type="NCBI Taxonomy" id="1974634"/>
    <lineage>
        <taxon>Bacteria</taxon>
        <taxon>Candidatus Liptoniibacteriota</taxon>
    </lineage>
</organism>
<evidence type="ECO:0000313" key="5">
    <source>
        <dbReference type="EMBL" id="PIR05040.1"/>
    </source>
</evidence>
<dbReference type="EC" id="4.2.1.96" evidence="3"/>
<evidence type="ECO:0000256" key="3">
    <source>
        <dbReference type="ARBA" id="ARBA00013252"/>
    </source>
</evidence>
<name>A0A2H0N817_9BACT</name>
<gene>
    <name evidence="5" type="ORF">COV57_01165</name>
</gene>
<dbReference type="SUPFAM" id="SSF55248">
    <property type="entry name" value="PCD-like"/>
    <property type="match status" value="1"/>
</dbReference>